<dbReference type="EMBL" id="QGDB01000004">
    <property type="protein sequence ID" value="PWL17437.1"/>
    <property type="molecule type" value="Genomic_DNA"/>
</dbReference>
<proteinExistence type="predicted"/>
<protein>
    <submittedName>
        <fullName evidence="1">Uncharacterized protein</fullName>
    </submittedName>
</protein>
<dbReference type="RefSeq" id="WP_109706867.1">
    <property type="nucleotide sequence ID" value="NZ_QGDB01000004.1"/>
</dbReference>
<evidence type="ECO:0000313" key="1">
    <source>
        <dbReference type="EMBL" id="PWL17437.1"/>
    </source>
</evidence>
<keyword evidence="2" id="KW-1185">Reference proteome</keyword>
<gene>
    <name evidence="1" type="ORF">DKP76_11710</name>
</gene>
<dbReference type="OrthoDB" id="8455248at2"/>
<accession>A0A316J6F4</accession>
<reference evidence="1 2" key="1">
    <citation type="submission" date="2018-05" db="EMBL/GenBank/DDBJ databases">
        <title>Comparative genomic sequence analysis between strain HN4 and CCM 8460T (Falsochrobactrum ovis) will provide more evidence to prove that HN4 is a new species of Falsochrobactrum.</title>
        <authorList>
            <person name="Lyu W."/>
            <person name="Sun L."/>
            <person name="Yao L."/>
        </authorList>
    </citation>
    <scope>NUCLEOTIDE SEQUENCE [LARGE SCALE GENOMIC DNA]</scope>
    <source>
        <strain evidence="1 2">HN4</strain>
    </source>
</reference>
<dbReference type="AlphaFoldDB" id="A0A316J6F4"/>
<name>A0A316J6F4_9HYPH</name>
<comment type="caution">
    <text evidence="1">The sequence shown here is derived from an EMBL/GenBank/DDBJ whole genome shotgun (WGS) entry which is preliminary data.</text>
</comment>
<sequence length="94" mass="10352">MASKELIEKVERAIGNSGYQNYPLAMVHTVIAKAAISTIYAALQEPNANQEQSGMREIMGGTGYVNHEIYIDPETPWHTWRAMLAASALGEQSE</sequence>
<evidence type="ECO:0000313" key="2">
    <source>
        <dbReference type="Proteomes" id="UP000245865"/>
    </source>
</evidence>
<organism evidence="1 2">
    <name type="scientific">Falsochrobactrum shanghaiense</name>
    <dbReference type="NCBI Taxonomy" id="2201899"/>
    <lineage>
        <taxon>Bacteria</taxon>
        <taxon>Pseudomonadati</taxon>
        <taxon>Pseudomonadota</taxon>
        <taxon>Alphaproteobacteria</taxon>
        <taxon>Hyphomicrobiales</taxon>
        <taxon>Brucellaceae</taxon>
        <taxon>Falsochrobactrum</taxon>
    </lineage>
</organism>
<dbReference type="Proteomes" id="UP000245865">
    <property type="component" value="Unassembled WGS sequence"/>
</dbReference>